<protein>
    <submittedName>
        <fullName evidence="1">Uncharacterized protein</fullName>
    </submittedName>
</protein>
<dbReference type="AlphaFoldDB" id="A0AAV7VIG3"/>
<comment type="caution">
    <text evidence="1">The sequence shown here is derived from an EMBL/GenBank/DDBJ whole genome shotgun (WGS) entry which is preliminary data.</text>
</comment>
<evidence type="ECO:0000313" key="1">
    <source>
        <dbReference type="EMBL" id="KAJ1201438.1"/>
    </source>
</evidence>
<gene>
    <name evidence="1" type="ORF">NDU88_005247</name>
</gene>
<dbReference type="Proteomes" id="UP001066276">
    <property type="component" value="Chromosome 2_1"/>
</dbReference>
<accession>A0AAV7VIG3</accession>
<reference evidence="1" key="1">
    <citation type="journal article" date="2022" name="bioRxiv">
        <title>Sequencing and chromosome-scale assembly of the giantPleurodeles waltlgenome.</title>
        <authorList>
            <person name="Brown T."/>
            <person name="Elewa A."/>
            <person name="Iarovenko S."/>
            <person name="Subramanian E."/>
            <person name="Araus A.J."/>
            <person name="Petzold A."/>
            <person name="Susuki M."/>
            <person name="Suzuki K.-i.T."/>
            <person name="Hayashi T."/>
            <person name="Toyoda A."/>
            <person name="Oliveira C."/>
            <person name="Osipova E."/>
            <person name="Leigh N.D."/>
            <person name="Simon A."/>
            <person name="Yun M.H."/>
        </authorList>
    </citation>
    <scope>NUCLEOTIDE SEQUENCE</scope>
    <source>
        <strain evidence="1">20211129_DDA</strain>
        <tissue evidence="1">Liver</tissue>
    </source>
</reference>
<evidence type="ECO:0000313" key="2">
    <source>
        <dbReference type="Proteomes" id="UP001066276"/>
    </source>
</evidence>
<keyword evidence="2" id="KW-1185">Reference proteome</keyword>
<organism evidence="1 2">
    <name type="scientific">Pleurodeles waltl</name>
    <name type="common">Iberian ribbed newt</name>
    <dbReference type="NCBI Taxonomy" id="8319"/>
    <lineage>
        <taxon>Eukaryota</taxon>
        <taxon>Metazoa</taxon>
        <taxon>Chordata</taxon>
        <taxon>Craniata</taxon>
        <taxon>Vertebrata</taxon>
        <taxon>Euteleostomi</taxon>
        <taxon>Amphibia</taxon>
        <taxon>Batrachia</taxon>
        <taxon>Caudata</taxon>
        <taxon>Salamandroidea</taxon>
        <taxon>Salamandridae</taxon>
        <taxon>Pleurodelinae</taxon>
        <taxon>Pleurodeles</taxon>
    </lineage>
</organism>
<sequence>MAAGRKTCSSFMSTALPGCSHLLLLPDLDAFDRVFIDVFQLPRRAASASAGSRLTADYRHYWKEKKTWHNMDDVQFCLFGPSQMPAGRKTCSSFMSTALPGCNHLLLLPDLDAIDHVFIDVFQLPCRAASASTGARLRAGYRHYRKEKK</sequence>
<dbReference type="EMBL" id="JANPWB010000003">
    <property type="protein sequence ID" value="KAJ1201438.1"/>
    <property type="molecule type" value="Genomic_DNA"/>
</dbReference>
<proteinExistence type="predicted"/>
<name>A0AAV7VIG3_PLEWA</name>